<gene>
    <name evidence="2" type="ORF">PG994_002642</name>
</gene>
<evidence type="ECO:0000256" key="1">
    <source>
        <dbReference type="SAM" id="MobiDB-lite"/>
    </source>
</evidence>
<sequence>MAALPRNAQYDEKYVLPLKLYLPMLICIPLVLIQAPPHRHPLRRVSQMRRPKLASSPGHTFLTLLVFRRRLEDQLGVPGEVLGEDGSNFTACLRLIRCSRIFLLPDLTAHAQNYLYAALQQRMIEAQTAFYVAEDSDEQFAASELAGFFEGVKKVYEDEDLANEKEHFIHVVKNAHFWPLLDSTFERMVRDHPVFWAEVMSLQQTAITDGAYWPYWKPEECHNCEHSPWQLKIFPRSTHWATLKLAKGKCQATCNRCASEEEQRQLAPVIVDEEEPNPSSERNGEPKAYSECFEVMSIMMEEAKEKAWEERLAYIAQGLETDESTSETDESTSKTEED</sequence>
<feature type="compositionally biased region" description="Acidic residues" evidence="1">
    <location>
        <begin position="320"/>
        <end position="330"/>
    </location>
</feature>
<dbReference type="Proteomes" id="UP001480595">
    <property type="component" value="Unassembled WGS sequence"/>
</dbReference>
<reference evidence="2 3" key="1">
    <citation type="submission" date="2023-01" db="EMBL/GenBank/DDBJ databases">
        <title>Analysis of 21 Apiospora genomes using comparative genomics revels a genus with tremendous synthesis potential of carbohydrate active enzymes and secondary metabolites.</title>
        <authorList>
            <person name="Sorensen T."/>
        </authorList>
    </citation>
    <scope>NUCLEOTIDE SEQUENCE [LARGE SCALE GENOMIC DNA]</scope>
    <source>
        <strain evidence="2 3">CBS 135458</strain>
    </source>
</reference>
<dbReference type="RefSeq" id="XP_066719906.1">
    <property type="nucleotide sequence ID" value="XM_066854051.1"/>
</dbReference>
<name>A0ABR1W5Q3_9PEZI</name>
<accession>A0ABR1W5Q3</accession>
<feature type="region of interest" description="Disordered" evidence="1">
    <location>
        <begin position="265"/>
        <end position="288"/>
    </location>
</feature>
<organism evidence="2 3">
    <name type="scientific">Apiospora phragmitis</name>
    <dbReference type="NCBI Taxonomy" id="2905665"/>
    <lineage>
        <taxon>Eukaryota</taxon>
        <taxon>Fungi</taxon>
        <taxon>Dikarya</taxon>
        <taxon>Ascomycota</taxon>
        <taxon>Pezizomycotina</taxon>
        <taxon>Sordariomycetes</taxon>
        <taxon>Xylariomycetidae</taxon>
        <taxon>Amphisphaeriales</taxon>
        <taxon>Apiosporaceae</taxon>
        <taxon>Apiospora</taxon>
    </lineage>
</organism>
<feature type="region of interest" description="Disordered" evidence="1">
    <location>
        <begin position="317"/>
        <end position="338"/>
    </location>
</feature>
<keyword evidence="3" id="KW-1185">Reference proteome</keyword>
<protein>
    <submittedName>
        <fullName evidence="2">Uncharacterized protein</fullName>
    </submittedName>
</protein>
<proteinExistence type="predicted"/>
<dbReference type="EMBL" id="JAQQWL010000003">
    <property type="protein sequence ID" value="KAK8078835.1"/>
    <property type="molecule type" value="Genomic_DNA"/>
</dbReference>
<evidence type="ECO:0000313" key="3">
    <source>
        <dbReference type="Proteomes" id="UP001480595"/>
    </source>
</evidence>
<comment type="caution">
    <text evidence="2">The sequence shown here is derived from an EMBL/GenBank/DDBJ whole genome shotgun (WGS) entry which is preliminary data.</text>
</comment>
<evidence type="ECO:0000313" key="2">
    <source>
        <dbReference type="EMBL" id="KAK8078835.1"/>
    </source>
</evidence>
<dbReference type="GeneID" id="92087114"/>